<dbReference type="GO" id="GO:0043565">
    <property type="term" value="F:sequence-specific DNA binding"/>
    <property type="evidence" value="ECO:0007669"/>
    <property type="project" value="InterPro"/>
</dbReference>
<dbReference type="GeneID" id="94227520"/>
<dbReference type="Gene3D" id="1.10.10.10">
    <property type="entry name" value="Winged helix-like DNA-binding domain superfamily/Winged helix DNA-binding domain"/>
    <property type="match status" value="1"/>
</dbReference>
<dbReference type="GO" id="GO:0003700">
    <property type="term" value="F:DNA-binding transcription factor activity"/>
    <property type="evidence" value="ECO:0007669"/>
    <property type="project" value="InterPro"/>
</dbReference>
<keyword evidence="3" id="KW-0539">Nucleus</keyword>
<comment type="subcellular location">
    <subcellularLocation>
        <location evidence="1">Nucleus</location>
    </subcellularLocation>
</comment>
<dbReference type="eggNOG" id="KOG0627">
    <property type="taxonomic scope" value="Eukaryota"/>
</dbReference>
<evidence type="ECO:0000259" key="6">
    <source>
        <dbReference type="SMART" id="SM00415"/>
    </source>
</evidence>
<dbReference type="SUPFAM" id="SSF46785">
    <property type="entry name" value="Winged helix' DNA-binding domain"/>
    <property type="match status" value="1"/>
</dbReference>
<keyword evidence="8" id="KW-1185">Reference proteome</keyword>
<accession>H3H385</accession>
<reference evidence="7" key="2">
    <citation type="submission" date="2015-06" db="UniProtKB">
        <authorList>
            <consortium name="EnsemblProtists"/>
        </authorList>
    </citation>
    <scope>IDENTIFICATION</scope>
    <source>
        <strain evidence="7">Pr102</strain>
    </source>
</reference>
<feature type="region of interest" description="Disordered" evidence="5">
    <location>
        <begin position="123"/>
        <end position="145"/>
    </location>
</feature>
<dbReference type="FunFam" id="1.10.10.10:FF:000286">
    <property type="entry name" value="Heat shock transcription factor"/>
    <property type="match status" value="1"/>
</dbReference>
<dbReference type="RefSeq" id="XP_067746043.1">
    <property type="nucleotide sequence ID" value="XM_067891714.1"/>
</dbReference>
<dbReference type="EMBL" id="DS566128">
    <property type="status" value="NOT_ANNOTATED_CDS"/>
    <property type="molecule type" value="Genomic_DNA"/>
</dbReference>
<dbReference type="Pfam" id="PF00447">
    <property type="entry name" value="HSF_DNA-bind"/>
    <property type="match status" value="1"/>
</dbReference>
<evidence type="ECO:0000313" key="7">
    <source>
        <dbReference type="EnsemblProtists" id="Phyra84925"/>
    </source>
</evidence>
<proteinExistence type="inferred from homology"/>
<dbReference type="SMART" id="SM00415">
    <property type="entry name" value="HSF"/>
    <property type="match status" value="1"/>
</dbReference>
<dbReference type="Proteomes" id="UP000005238">
    <property type="component" value="Unassembled WGS sequence"/>
</dbReference>
<dbReference type="VEuPathDB" id="FungiDB:KRP23_6514"/>
<evidence type="ECO:0000313" key="8">
    <source>
        <dbReference type="Proteomes" id="UP000005238"/>
    </source>
</evidence>
<feature type="domain" description="HSF-type DNA-binding" evidence="6">
    <location>
        <begin position="28"/>
        <end position="123"/>
    </location>
</feature>
<dbReference type="GO" id="GO:0005634">
    <property type="term" value="C:nucleus"/>
    <property type="evidence" value="ECO:0007669"/>
    <property type="project" value="UniProtKB-SubCell"/>
</dbReference>
<dbReference type="AlphaFoldDB" id="H3H385"/>
<dbReference type="EnsemblProtists" id="Phyra84925">
    <property type="protein sequence ID" value="Phyra84925"/>
    <property type="gene ID" value="Phyra84925"/>
</dbReference>
<evidence type="ECO:0000256" key="4">
    <source>
        <dbReference type="RuleBase" id="RU004020"/>
    </source>
</evidence>
<keyword evidence="2" id="KW-0238">DNA-binding</keyword>
<dbReference type="InParanoid" id="H3H385"/>
<dbReference type="VEuPathDB" id="FungiDB:KRP22_5880"/>
<dbReference type="PRINTS" id="PR00056">
    <property type="entry name" value="HSFDOMAIN"/>
</dbReference>
<reference evidence="8" key="1">
    <citation type="journal article" date="2006" name="Science">
        <title>Phytophthora genome sequences uncover evolutionary origins and mechanisms of pathogenesis.</title>
        <authorList>
            <person name="Tyler B.M."/>
            <person name="Tripathy S."/>
            <person name="Zhang X."/>
            <person name="Dehal P."/>
            <person name="Jiang R.H."/>
            <person name="Aerts A."/>
            <person name="Arredondo F.D."/>
            <person name="Baxter L."/>
            <person name="Bensasson D."/>
            <person name="Beynon J.L."/>
            <person name="Chapman J."/>
            <person name="Damasceno C.M."/>
            <person name="Dorrance A.E."/>
            <person name="Dou D."/>
            <person name="Dickerman A.W."/>
            <person name="Dubchak I.L."/>
            <person name="Garbelotto M."/>
            <person name="Gijzen M."/>
            <person name="Gordon S.G."/>
            <person name="Govers F."/>
            <person name="Grunwald N.J."/>
            <person name="Huang W."/>
            <person name="Ivors K.L."/>
            <person name="Jones R.W."/>
            <person name="Kamoun S."/>
            <person name="Krampis K."/>
            <person name="Lamour K.H."/>
            <person name="Lee M.K."/>
            <person name="McDonald W.H."/>
            <person name="Medina M."/>
            <person name="Meijer H.J."/>
            <person name="Nordberg E.K."/>
            <person name="Maclean D.J."/>
            <person name="Ospina-Giraldo M.D."/>
            <person name="Morris P.F."/>
            <person name="Phuntumart V."/>
            <person name="Putnam N.H."/>
            <person name="Rash S."/>
            <person name="Rose J.K."/>
            <person name="Sakihama Y."/>
            <person name="Salamov A.A."/>
            <person name="Savidor A."/>
            <person name="Scheuring C.F."/>
            <person name="Smith B.M."/>
            <person name="Sobral B.W."/>
            <person name="Terry A."/>
            <person name="Torto-Alalibo T.A."/>
            <person name="Win J."/>
            <person name="Xu Z."/>
            <person name="Zhang H."/>
            <person name="Grigoriev I.V."/>
            <person name="Rokhsar D.S."/>
            <person name="Boore J.L."/>
        </authorList>
    </citation>
    <scope>NUCLEOTIDE SEQUENCE [LARGE SCALE GENOMIC DNA]</scope>
    <source>
        <strain evidence="8">Pr102</strain>
    </source>
</reference>
<protein>
    <recommendedName>
        <fullName evidence="6">HSF-type DNA-binding domain-containing protein</fullName>
    </recommendedName>
</protein>
<dbReference type="InterPro" id="IPR000232">
    <property type="entry name" value="HSF_DNA-bd"/>
</dbReference>
<evidence type="ECO:0000256" key="5">
    <source>
        <dbReference type="SAM" id="MobiDB-lite"/>
    </source>
</evidence>
<dbReference type="OrthoDB" id="60033at2759"/>
<evidence type="ECO:0000256" key="2">
    <source>
        <dbReference type="ARBA" id="ARBA00023125"/>
    </source>
</evidence>
<comment type="similarity">
    <text evidence="4">Belongs to the HSF family.</text>
</comment>
<dbReference type="PANTHER" id="PTHR10015:SF427">
    <property type="entry name" value="HEAT SHOCK FACTOR PROTEIN"/>
    <property type="match status" value="1"/>
</dbReference>
<sequence>MRMLSSVPGTSLDKLPTGVSFDAPKPREVAPFLRSLRRMLENESDEVLRWTPDGRAFEILDMARMQDEVLPKYFKHRKYTSFQRQLNYFSFKKWTKSKAVVCTFSNDCFLRDRPDLAWRITRKKSVHTHGSSTPRKPRPAATSSAAANTLNVKLEPVKLEPQQLSSWKRDIAIHVPNTLLFGGAFGNGRPFPSPTDMDMMLMEHDVEPHRCYQLGSSLAPPTLSEQDVDSLEWIDNFLPSLDAAPRQDEPVFAGNTVNVSAGALMRQTPHYVFPSLQPPPGGDYTCLASM</sequence>
<dbReference type="HOGENOM" id="CLU_061302_0_0_1"/>
<dbReference type="STRING" id="164328.H3H385"/>
<dbReference type="InterPro" id="IPR036388">
    <property type="entry name" value="WH-like_DNA-bd_sf"/>
</dbReference>
<evidence type="ECO:0000256" key="1">
    <source>
        <dbReference type="ARBA" id="ARBA00004123"/>
    </source>
</evidence>
<dbReference type="InterPro" id="IPR036390">
    <property type="entry name" value="WH_DNA-bd_sf"/>
</dbReference>
<name>H3H385_PHYRM</name>
<organism evidence="7 8">
    <name type="scientific">Phytophthora ramorum</name>
    <name type="common">Sudden oak death agent</name>
    <dbReference type="NCBI Taxonomy" id="164328"/>
    <lineage>
        <taxon>Eukaryota</taxon>
        <taxon>Sar</taxon>
        <taxon>Stramenopiles</taxon>
        <taxon>Oomycota</taxon>
        <taxon>Peronosporomycetes</taxon>
        <taxon>Peronosporales</taxon>
        <taxon>Peronosporaceae</taxon>
        <taxon>Phytophthora</taxon>
    </lineage>
</organism>
<dbReference type="OMA" id="ILDMARM"/>
<evidence type="ECO:0000256" key="3">
    <source>
        <dbReference type="ARBA" id="ARBA00023242"/>
    </source>
</evidence>
<dbReference type="PANTHER" id="PTHR10015">
    <property type="entry name" value="HEAT SHOCK TRANSCRIPTION FACTOR"/>
    <property type="match status" value="1"/>
</dbReference>